<dbReference type="AlphaFoldDB" id="A0A380C161"/>
<reference evidence="1 2" key="1">
    <citation type="submission" date="2018-06" db="EMBL/GenBank/DDBJ databases">
        <authorList>
            <consortium name="Pathogen Informatics"/>
            <person name="Doyle S."/>
        </authorList>
    </citation>
    <scope>NUCLEOTIDE SEQUENCE [LARGE SCALE GENOMIC DNA]</scope>
    <source>
        <strain evidence="1 2">NCTC10736</strain>
    </source>
</reference>
<dbReference type="EMBL" id="UGYV01000004">
    <property type="protein sequence ID" value="SUJ10451.1"/>
    <property type="molecule type" value="Genomic_DNA"/>
</dbReference>
<name>A0A380C161_9GAMM</name>
<dbReference type="Proteomes" id="UP000255061">
    <property type="component" value="Unassembled WGS sequence"/>
</dbReference>
<evidence type="ECO:0000313" key="2">
    <source>
        <dbReference type="Proteomes" id="UP000255061"/>
    </source>
</evidence>
<accession>A0A380C161</accession>
<proteinExistence type="predicted"/>
<organism evidence="1 2">
    <name type="scientific">Shewanella morhuae</name>
    <dbReference type="NCBI Taxonomy" id="365591"/>
    <lineage>
        <taxon>Bacteria</taxon>
        <taxon>Pseudomonadati</taxon>
        <taxon>Pseudomonadota</taxon>
        <taxon>Gammaproteobacteria</taxon>
        <taxon>Alteromonadales</taxon>
        <taxon>Shewanellaceae</taxon>
        <taxon>Shewanella</taxon>
    </lineage>
</organism>
<sequence length="396" mass="44412">MQYPLFDNTPQTRTQVQILAGDDWQGQLHTIETDRKQITLINDDNLSNLYRSGASSKSDLIGLINAHVPICVNMLDTSALGRELLIDYANRKGQLLLDSGAFRVFKHNLKHERSNTLDFQRVFERYAEIINGCFYAGTVIFVAPDVVGEQAHSLSLLLKYIEQIKPLLTKGASVMIPLQKGAKTMIDCYHYVLSIFPFQYHRQIVIGLPSNAESLPANDVITFLKLAQPARVHFLGSSESQLVHQAKYASPGSELSCDATRIRKLIGEGKILTTMHRAILDEAIEAAWSGSKVPHLDVCTVPHDFTDFIGNLDDFIAHCSNGQLKRFALTFGCTTTALKAACEEDILDQYLDSLNYGYADLSYHLLYQFHEAECRRILSPEIRKYCVTRLAKLGVI</sequence>
<gene>
    <name evidence="1" type="ORF">NCTC10736_04108</name>
</gene>
<evidence type="ECO:0000313" key="1">
    <source>
        <dbReference type="EMBL" id="SUJ10451.1"/>
    </source>
</evidence>
<protein>
    <submittedName>
        <fullName evidence="1">Uncharacterized protein</fullName>
    </submittedName>
</protein>